<gene>
    <name evidence="3" type="ORF">PENSUB_4253</name>
</gene>
<keyword evidence="4" id="KW-1185">Reference proteome</keyword>
<comment type="caution">
    <text evidence="3">The sequence shown here is derived from an EMBL/GenBank/DDBJ whole genome shotgun (WGS) entry which is preliminary data.</text>
</comment>
<reference evidence="3 4" key="1">
    <citation type="submission" date="2016-10" db="EMBL/GenBank/DDBJ databases">
        <title>Genome sequence of the ascomycete fungus Penicillium subrubescens.</title>
        <authorList>
            <person name="De Vries R.P."/>
            <person name="Peng M."/>
            <person name="Dilokpimol A."/>
            <person name="Hilden K."/>
            <person name="Makela M.R."/>
            <person name="Grigoriev I."/>
            <person name="Riley R."/>
            <person name="Granchi Z."/>
        </authorList>
    </citation>
    <scope>NUCLEOTIDE SEQUENCE [LARGE SCALE GENOMIC DNA]</scope>
    <source>
        <strain evidence="3 4">CBS 132785</strain>
    </source>
</reference>
<accession>A0A1Q5UCW8</accession>
<organism evidence="3 4">
    <name type="scientific">Penicillium subrubescens</name>
    <dbReference type="NCBI Taxonomy" id="1316194"/>
    <lineage>
        <taxon>Eukaryota</taxon>
        <taxon>Fungi</taxon>
        <taxon>Dikarya</taxon>
        <taxon>Ascomycota</taxon>
        <taxon>Pezizomycotina</taxon>
        <taxon>Eurotiomycetes</taxon>
        <taxon>Eurotiomycetidae</taxon>
        <taxon>Eurotiales</taxon>
        <taxon>Aspergillaceae</taxon>
        <taxon>Penicillium</taxon>
    </lineage>
</organism>
<dbReference type="Pfam" id="PF20209">
    <property type="entry name" value="DUF6570"/>
    <property type="match status" value="1"/>
</dbReference>
<dbReference type="Proteomes" id="UP000186955">
    <property type="component" value="Unassembled WGS sequence"/>
</dbReference>
<evidence type="ECO:0000256" key="1">
    <source>
        <dbReference type="SAM" id="MobiDB-lite"/>
    </source>
</evidence>
<evidence type="ECO:0000313" key="4">
    <source>
        <dbReference type="Proteomes" id="UP000186955"/>
    </source>
</evidence>
<evidence type="ECO:0000313" key="3">
    <source>
        <dbReference type="EMBL" id="OKP10336.1"/>
    </source>
</evidence>
<feature type="compositionally biased region" description="Polar residues" evidence="1">
    <location>
        <begin position="54"/>
        <end position="64"/>
    </location>
</feature>
<dbReference type="EMBL" id="MNBE01000358">
    <property type="protein sequence ID" value="OKP10336.1"/>
    <property type="molecule type" value="Genomic_DNA"/>
</dbReference>
<feature type="region of interest" description="Disordered" evidence="1">
    <location>
        <begin position="1"/>
        <end position="40"/>
    </location>
</feature>
<feature type="region of interest" description="Disordered" evidence="1">
    <location>
        <begin position="52"/>
        <end position="81"/>
    </location>
</feature>
<dbReference type="STRING" id="1316194.A0A1Q5UCW8"/>
<name>A0A1Q5UCW8_9EURO</name>
<feature type="domain" description="DUF6570" evidence="2">
    <location>
        <begin position="240"/>
        <end position="378"/>
    </location>
</feature>
<feature type="compositionally biased region" description="Low complexity" evidence="1">
    <location>
        <begin position="68"/>
        <end position="81"/>
    </location>
</feature>
<protein>
    <recommendedName>
        <fullName evidence="2">DUF6570 domain-containing protein</fullName>
    </recommendedName>
</protein>
<evidence type="ECO:0000259" key="2">
    <source>
        <dbReference type="Pfam" id="PF20209"/>
    </source>
</evidence>
<dbReference type="InterPro" id="IPR046700">
    <property type="entry name" value="DUF6570"/>
</dbReference>
<proteinExistence type="predicted"/>
<dbReference type="AlphaFoldDB" id="A0A1Q5UCW8"/>
<sequence>MIAARRPPHGWSESPLRKKIKPLPNLTEYPPDVPKRPLRPLAPKIAYSSGFIAQAQSPSSTTGRPYSPRASLRPLAPAPPRALHAPNPFIIETSCDQPAQQHRKCHTEQNQTGSQQIRLYPKLIDHTPTDPKRIQYLADQALAFLQQELNGRVEASNSFPSHVSLAHIRSAVARYEEAIEAVSKRAVCASCGRLFDATDIHSVVNEDPRLQLLHGKLDPCGQHQHFWNLCSTCLTSLSQQTIPKFSARNLVNVTFCQHYPSVLEDLTPVEECLIAKCHPVGIVLKLRPGGHSSPVSYRAIRGHFIVMPQDPEPLLHILPSPDLSLDNLIKVLWAGKHPPTDADLRPFLLVRKHKVLAALQYLVQNNKVYQDVDINHPMIDDWTDDFIPPELRDNLICLDEPGSGEREGYTLSLRTGNYENDLQAAQSGDFDAGESEPLITGSVSTDINGERQNPDKRLLNTLREFVSNSFQPGNEHTAQQCHVQHSTSCNGRNVPVIFYTIRGQITLLDQWSDPRYFTAAFPTLFPTGIGGHLEARPFPISLGSFMEWALRHHSRRSVLSTSTQFL</sequence>